<dbReference type="SUPFAM" id="SSF51735">
    <property type="entry name" value="NAD(P)-binding Rossmann-fold domains"/>
    <property type="match status" value="1"/>
</dbReference>
<accession>A0A239PSH5</accession>
<protein>
    <submittedName>
        <fullName evidence="3">NAD(P)-dependent dehydrogenase, short-chain alcohol dehydrogenase family</fullName>
    </submittedName>
</protein>
<dbReference type="Pfam" id="PF00106">
    <property type="entry name" value="adh_short"/>
    <property type="match status" value="1"/>
</dbReference>
<keyword evidence="4" id="KW-1185">Reference proteome</keyword>
<dbReference type="GO" id="GO:0016491">
    <property type="term" value="F:oxidoreductase activity"/>
    <property type="evidence" value="ECO:0007669"/>
    <property type="project" value="UniProtKB-KW"/>
</dbReference>
<gene>
    <name evidence="3" type="ORF">SAMN06297382_1639</name>
</gene>
<dbReference type="InterPro" id="IPR002347">
    <property type="entry name" value="SDR_fam"/>
</dbReference>
<dbReference type="OrthoDB" id="9790785at2"/>
<dbReference type="PANTHER" id="PTHR43669:SF3">
    <property type="entry name" value="ALCOHOL DEHYDROGENASE, PUTATIVE (AFU_ORTHOLOGUE AFUA_3G03445)-RELATED"/>
    <property type="match status" value="1"/>
</dbReference>
<keyword evidence="2" id="KW-0560">Oxidoreductase</keyword>
<dbReference type="PRINTS" id="PR00081">
    <property type="entry name" value="GDHRDH"/>
</dbReference>
<proteinExistence type="inferred from homology"/>
<dbReference type="AlphaFoldDB" id="A0A239PSH5"/>
<dbReference type="Proteomes" id="UP000198346">
    <property type="component" value="Unassembled WGS sequence"/>
</dbReference>
<evidence type="ECO:0000313" key="4">
    <source>
        <dbReference type="Proteomes" id="UP000198346"/>
    </source>
</evidence>
<reference evidence="3 4" key="1">
    <citation type="submission" date="2017-07" db="EMBL/GenBank/DDBJ databases">
        <authorList>
            <person name="Sun Z.S."/>
            <person name="Albrecht U."/>
            <person name="Echele G."/>
            <person name="Lee C.C."/>
        </authorList>
    </citation>
    <scope>NUCLEOTIDE SEQUENCE [LARGE SCALE GENOMIC DNA]</scope>
    <source>
        <strain evidence="3 4">CGMCC 1.12710</strain>
    </source>
</reference>
<name>A0A239PSH5_9PROT</name>
<evidence type="ECO:0000256" key="2">
    <source>
        <dbReference type="ARBA" id="ARBA00023002"/>
    </source>
</evidence>
<organism evidence="3 4">
    <name type="scientific">Amphiplicatus metriothermophilus</name>
    <dbReference type="NCBI Taxonomy" id="1519374"/>
    <lineage>
        <taxon>Bacteria</taxon>
        <taxon>Pseudomonadati</taxon>
        <taxon>Pseudomonadota</taxon>
        <taxon>Alphaproteobacteria</taxon>
        <taxon>Parvularculales</taxon>
        <taxon>Parvularculaceae</taxon>
        <taxon>Amphiplicatus</taxon>
    </lineage>
</organism>
<comment type="similarity">
    <text evidence="1">Belongs to the short-chain dehydrogenases/reductases (SDR) family.</text>
</comment>
<dbReference type="RefSeq" id="WP_089412122.1">
    <property type="nucleotide sequence ID" value="NZ_FZQA01000003.1"/>
</dbReference>
<evidence type="ECO:0000313" key="3">
    <source>
        <dbReference type="EMBL" id="SNT73241.1"/>
    </source>
</evidence>
<dbReference type="Gene3D" id="3.40.50.720">
    <property type="entry name" value="NAD(P)-binding Rossmann-like Domain"/>
    <property type="match status" value="1"/>
</dbReference>
<dbReference type="PANTHER" id="PTHR43669">
    <property type="entry name" value="5-KETO-D-GLUCONATE 5-REDUCTASE"/>
    <property type="match status" value="1"/>
</dbReference>
<sequence length="251" mass="26187">MAADATPPDLSGKTALVTGASRGIGRAMALALAGAGAHVLALARTVGGLEELDDEIRAAGGRASLIPADVTDAEAMDGLGPALARRFGKLDIFIANAAILGELAPLTDIAEKVWLKTLEVNVTANWRLIRSLDPLLRASGAGRAVFLSSRVGGEDARAFWGAYAVSKAALEMLAKTYALEAKIAGVRVAVIDPGAMRTKMRAQAMPGENPDALPDPAELAPLLYRAVSPDYDGLAERFVFREWRAAGKISG</sequence>
<dbReference type="EMBL" id="FZQA01000003">
    <property type="protein sequence ID" value="SNT73241.1"/>
    <property type="molecule type" value="Genomic_DNA"/>
</dbReference>
<evidence type="ECO:0000256" key="1">
    <source>
        <dbReference type="ARBA" id="ARBA00006484"/>
    </source>
</evidence>
<dbReference type="InterPro" id="IPR036291">
    <property type="entry name" value="NAD(P)-bd_dom_sf"/>
</dbReference>